<name>A0AAD7Y9U6_MYTSE</name>
<keyword evidence="3" id="KW-1185">Reference proteome</keyword>
<evidence type="ECO:0000313" key="3">
    <source>
        <dbReference type="Proteomes" id="UP001231518"/>
    </source>
</evidence>
<sequence length="130" mass="15027">MTMYKKFCLCVFIVVLNCIPSEAVFFLVIPEDVPAGFAAIYGFAPPITKGNDHRFGFGFRLGNHADFQVLYEFGPQSRTRPLQPPKIRSTSYRQRFVRRRPVFELLVRAGVIKKNSYDYNVIQDCDDEPR</sequence>
<dbReference type="AlphaFoldDB" id="A0AAD7Y9U6"/>
<comment type="caution">
    <text evidence="2">The sequence shown here is derived from an EMBL/GenBank/DDBJ whole genome shotgun (WGS) entry which is preliminary data.</text>
</comment>
<organism evidence="2 3">
    <name type="scientific">Mythimna separata</name>
    <name type="common">Oriental armyworm</name>
    <name type="synonym">Pseudaletia separata</name>
    <dbReference type="NCBI Taxonomy" id="271217"/>
    <lineage>
        <taxon>Eukaryota</taxon>
        <taxon>Metazoa</taxon>
        <taxon>Ecdysozoa</taxon>
        <taxon>Arthropoda</taxon>
        <taxon>Hexapoda</taxon>
        <taxon>Insecta</taxon>
        <taxon>Pterygota</taxon>
        <taxon>Neoptera</taxon>
        <taxon>Endopterygota</taxon>
        <taxon>Lepidoptera</taxon>
        <taxon>Glossata</taxon>
        <taxon>Ditrysia</taxon>
        <taxon>Noctuoidea</taxon>
        <taxon>Noctuidae</taxon>
        <taxon>Noctuinae</taxon>
        <taxon>Hadenini</taxon>
        <taxon>Mythimna</taxon>
    </lineage>
</organism>
<feature type="chain" id="PRO_5042233229" description="Secreted protein" evidence="1">
    <location>
        <begin position="24"/>
        <end position="130"/>
    </location>
</feature>
<dbReference type="Proteomes" id="UP001231518">
    <property type="component" value="Chromosome 28"/>
</dbReference>
<protein>
    <recommendedName>
        <fullName evidence="4">Secreted protein</fullName>
    </recommendedName>
</protein>
<evidence type="ECO:0000256" key="1">
    <source>
        <dbReference type="SAM" id="SignalP"/>
    </source>
</evidence>
<evidence type="ECO:0000313" key="2">
    <source>
        <dbReference type="EMBL" id="KAJ8707642.1"/>
    </source>
</evidence>
<feature type="signal peptide" evidence="1">
    <location>
        <begin position="1"/>
        <end position="23"/>
    </location>
</feature>
<dbReference type="EMBL" id="JARGEI010000027">
    <property type="protein sequence ID" value="KAJ8707642.1"/>
    <property type="molecule type" value="Genomic_DNA"/>
</dbReference>
<reference evidence="2" key="1">
    <citation type="submission" date="2023-03" db="EMBL/GenBank/DDBJ databases">
        <title>Chromosome-level genomes of two armyworms, Mythimna separata and Mythimna loreyi, provide insights into the biosynthesis and reception of sex pheromones.</title>
        <authorList>
            <person name="Zhao H."/>
        </authorList>
    </citation>
    <scope>NUCLEOTIDE SEQUENCE</scope>
    <source>
        <strain evidence="2">BeijingLab</strain>
        <tissue evidence="2">Pupa</tissue>
    </source>
</reference>
<proteinExistence type="predicted"/>
<evidence type="ECO:0008006" key="4">
    <source>
        <dbReference type="Google" id="ProtNLM"/>
    </source>
</evidence>
<gene>
    <name evidence="2" type="ORF">PYW07_011319</name>
</gene>
<keyword evidence="1" id="KW-0732">Signal</keyword>
<accession>A0AAD7Y9U6</accession>